<proteinExistence type="predicted"/>
<sequence>MPTPLAVVQEAYQAFGRGDVPAILNLLADEVDWKFVGSPRIPYAGLRSHAQEVARFFEEVARADEIHVFEPREFIEAGEDVVVLGFERTTARAEGTTFESEWVHVFTVRNGKVTRWRGFYDTAARFG</sequence>
<dbReference type="InterPro" id="IPR032710">
    <property type="entry name" value="NTF2-like_dom_sf"/>
</dbReference>
<dbReference type="PANTHER" id="PTHR41252">
    <property type="entry name" value="BLR2505 PROTEIN"/>
    <property type="match status" value="1"/>
</dbReference>
<dbReference type="AlphaFoldDB" id="A0AAD0S7Y3"/>
<dbReference type="RefSeq" id="WP_013212951.1">
    <property type="nucleotide sequence ID" value="NZ_CP022759.1"/>
</dbReference>
<dbReference type="InterPro" id="IPR037401">
    <property type="entry name" value="SnoaL-like"/>
</dbReference>
<dbReference type="Pfam" id="PF12680">
    <property type="entry name" value="SnoaL_2"/>
    <property type="match status" value="1"/>
</dbReference>
<reference evidence="2 3" key="1">
    <citation type="submission" date="2017-08" db="EMBL/GenBank/DDBJ databases">
        <title>Genome sequences of Ralstonia solanacearum Species Complex (RSSC) isolated from Potato bacterial wilts in Korea.</title>
        <authorList>
            <person name="Cho H."/>
            <person name="Song E.-S."/>
            <person name="Lee Y.K."/>
            <person name="Lee S."/>
            <person name="Lee S.-W."/>
            <person name="Jo A."/>
            <person name="Kim J.-G."/>
            <person name="Hwang I."/>
        </authorList>
    </citation>
    <scope>NUCLEOTIDE SEQUENCE [LARGE SCALE GENOMIC DNA]</scope>
    <source>
        <strain evidence="2 3">T98</strain>
    </source>
</reference>
<protein>
    <recommendedName>
        <fullName evidence="1">SnoaL-like domain-containing protein</fullName>
    </recommendedName>
</protein>
<accession>A0AAD0S7Y3</accession>
<dbReference type="PANTHER" id="PTHR41252:SF1">
    <property type="entry name" value="BLR2505 PROTEIN"/>
    <property type="match status" value="1"/>
</dbReference>
<gene>
    <name evidence="2" type="ORF">CJO77_10990</name>
</gene>
<dbReference type="EMBL" id="CP022759">
    <property type="protein sequence ID" value="AXV82017.1"/>
    <property type="molecule type" value="Genomic_DNA"/>
</dbReference>
<dbReference type="Proteomes" id="UP000261758">
    <property type="component" value="Chromosome"/>
</dbReference>
<evidence type="ECO:0000313" key="2">
    <source>
        <dbReference type="EMBL" id="AXV82017.1"/>
    </source>
</evidence>
<evidence type="ECO:0000313" key="3">
    <source>
        <dbReference type="Proteomes" id="UP000261758"/>
    </source>
</evidence>
<name>A0AAD0S7Y3_RALSL</name>
<dbReference type="SUPFAM" id="SSF54427">
    <property type="entry name" value="NTF2-like"/>
    <property type="match status" value="1"/>
</dbReference>
<dbReference type="Gene3D" id="3.10.450.50">
    <property type="match status" value="1"/>
</dbReference>
<feature type="domain" description="SnoaL-like" evidence="1">
    <location>
        <begin position="8"/>
        <end position="116"/>
    </location>
</feature>
<evidence type="ECO:0000259" key="1">
    <source>
        <dbReference type="Pfam" id="PF12680"/>
    </source>
</evidence>
<organism evidence="2 3">
    <name type="scientific">Ralstonia solanacearum</name>
    <name type="common">Pseudomonas solanacearum</name>
    <dbReference type="NCBI Taxonomy" id="305"/>
    <lineage>
        <taxon>Bacteria</taxon>
        <taxon>Pseudomonadati</taxon>
        <taxon>Pseudomonadota</taxon>
        <taxon>Betaproteobacteria</taxon>
        <taxon>Burkholderiales</taxon>
        <taxon>Burkholderiaceae</taxon>
        <taxon>Ralstonia</taxon>
        <taxon>Ralstonia solanacearum species complex</taxon>
    </lineage>
</organism>